<name>A0A2P5C3J8_TREOI</name>
<proteinExistence type="predicted"/>
<organism evidence="1 2">
    <name type="scientific">Trema orientale</name>
    <name type="common">Charcoal tree</name>
    <name type="synonym">Celtis orientalis</name>
    <dbReference type="NCBI Taxonomy" id="63057"/>
    <lineage>
        <taxon>Eukaryota</taxon>
        <taxon>Viridiplantae</taxon>
        <taxon>Streptophyta</taxon>
        <taxon>Embryophyta</taxon>
        <taxon>Tracheophyta</taxon>
        <taxon>Spermatophyta</taxon>
        <taxon>Magnoliopsida</taxon>
        <taxon>eudicotyledons</taxon>
        <taxon>Gunneridae</taxon>
        <taxon>Pentapetalae</taxon>
        <taxon>rosids</taxon>
        <taxon>fabids</taxon>
        <taxon>Rosales</taxon>
        <taxon>Cannabaceae</taxon>
        <taxon>Trema</taxon>
    </lineage>
</organism>
<sequence>HVALRTSENYIMSGSFSWSLGFSRNLNERETKQVSGLITVLDLVRCRVEENDMRIWQLDRSGQFSCKSLFFKLRANDDDVPFPYYFIWRSTCPMKVKVFC</sequence>
<gene>
    <name evidence="1" type="ORF">TorRG33x02_298880</name>
</gene>
<feature type="non-terminal residue" evidence="1">
    <location>
        <position position="1"/>
    </location>
</feature>
<evidence type="ECO:0000313" key="2">
    <source>
        <dbReference type="Proteomes" id="UP000237000"/>
    </source>
</evidence>
<dbReference type="InParanoid" id="A0A2P5C3J8"/>
<accession>A0A2P5C3J8</accession>
<dbReference type="Proteomes" id="UP000237000">
    <property type="component" value="Unassembled WGS sequence"/>
</dbReference>
<evidence type="ECO:0000313" key="1">
    <source>
        <dbReference type="EMBL" id="PON55595.1"/>
    </source>
</evidence>
<comment type="caution">
    <text evidence="1">The sequence shown here is derived from an EMBL/GenBank/DDBJ whole genome shotgun (WGS) entry which is preliminary data.</text>
</comment>
<dbReference type="EMBL" id="JXTC01000419">
    <property type="protein sequence ID" value="PON55595.1"/>
    <property type="molecule type" value="Genomic_DNA"/>
</dbReference>
<dbReference type="AlphaFoldDB" id="A0A2P5C3J8"/>
<reference evidence="2" key="1">
    <citation type="submission" date="2016-06" db="EMBL/GenBank/DDBJ databases">
        <title>Parallel loss of symbiosis genes in relatives of nitrogen-fixing non-legume Parasponia.</title>
        <authorList>
            <person name="Van Velzen R."/>
            <person name="Holmer R."/>
            <person name="Bu F."/>
            <person name="Rutten L."/>
            <person name="Van Zeijl A."/>
            <person name="Liu W."/>
            <person name="Santuari L."/>
            <person name="Cao Q."/>
            <person name="Sharma T."/>
            <person name="Shen D."/>
            <person name="Roswanjaya Y."/>
            <person name="Wardhani T."/>
            <person name="Kalhor M.S."/>
            <person name="Jansen J."/>
            <person name="Van den Hoogen J."/>
            <person name="Gungor B."/>
            <person name="Hartog M."/>
            <person name="Hontelez J."/>
            <person name="Verver J."/>
            <person name="Yang W.-C."/>
            <person name="Schijlen E."/>
            <person name="Repin R."/>
            <person name="Schilthuizen M."/>
            <person name="Schranz E."/>
            <person name="Heidstra R."/>
            <person name="Miyata K."/>
            <person name="Fedorova E."/>
            <person name="Kohlen W."/>
            <person name="Bisseling T."/>
            <person name="Smit S."/>
            <person name="Geurts R."/>
        </authorList>
    </citation>
    <scope>NUCLEOTIDE SEQUENCE [LARGE SCALE GENOMIC DNA]</scope>
    <source>
        <strain evidence="2">cv. RG33-2</strain>
    </source>
</reference>
<protein>
    <submittedName>
        <fullName evidence="1">Uncharacterized protein</fullName>
    </submittedName>
</protein>
<keyword evidence="2" id="KW-1185">Reference proteome</keyword>